<comment type="similarity">
    <text evidence="1">Belongs to the gemin-2 family.</text>
</comment>
<dbReference type="EMBL" id="JAGSYN010000048">
    <property type="protein sequence ID" value="KAG7665619.1"/>
    <property type="molecule type" value="Genomic_DNA"/>
</dbReference>
<dbReference type="Proteomes" id="UP000694255">
    <property type="component" value="Unassembled WGS sequence"/>
</dbReference>
<dbReference type="GO" id="GO:0032797">
    <property type="term" value="C:SMN complex"/>
    <property type="evidence" value="ECO:0007669"/>
    <property type="project" value="TreeGrafter"/>
</dbReference>
<evidence type="ECO:0000313" key="4">
    <source>
        <dbReference type="Proteomes" id="UP000694255"/>
    </source>
</evidence>
<gene>
    <name evidence="3" type="ORF">J8A68_000825</name>
</gene>
<dbReference type="RefSeq" id="XP_049265851.1">
    <property type="nucleotide sequence ID" value="XM_049410541.1"/>
</dbReference>
<evidence type="ECO:0000256" key="2">
    <source>
        <dbReference type="SAM" id="MobiDB-lite"/>
    </source>
</evidence>
<dbReference type="PANTHER" id="PTHR12794:SF0">
    <property type="entry name" value="GEM-ASSOCIATED PROTEIN 2"/>
    <property type="match status" value="1"/>
</dbReference>
<accession>A0A8J5QQN7</accession>
<keyword evidence="4" id="KW-1185">Reference proteome</keyword>
<evidence type="ECO:0000313" key="3">
    <source>
        <dbReference type="EMBL" id="KAG7665619.1"/>
    </source>
</evidence>
<dbReference type="InterPro" id="IPR035426">
    <property type="entry name" value="Gemin2/Brr1"/>
</dbReference>
<sequence length="240" mass="27631">MNNDEIEQYTGTGGQSRALPIDQDDEASMEVQKYLLSVRQEALTGPSITYVEATTTTVQSQPVNTNKEEDKQNVEEGHELVIDQNFIDWSDQLVNQLRLVKQQIDPSQLSSPIEDPYIPKDNNSWRKYMSENEPPGISYFYNHLDKPTIFKLIIYITKWLSISPKDTLSRWIWKLFIRIDTPLQADECSIMRDLCKKAIKIKTKQNLVANDEISTNSSFTVDMIIVVVSKYYGQLDLFPA</sequence>
<dbReference type="GeneID" id="73467626"/>
<feature type="region of interest" description="Disordered" evidence="2">
    <location>
        <begin position="1"/>
        <end position="25"/>
    </location>
</feature>
<name>A0A8J5QQN7_9ASCO</name>
<proteinExistence type="inferred from homology"/>
<dbReference type="AlphaFoldDB" id="A0A8J5QQN7"/>
<reference evidence="3 4" key="1">
    <citation type="journal article" date="2021" name="DNA Res.">
        <title>Genome analysis of Candida subhashii reveals its hybrid nature and dual mitochondrial genome conformations.</title>
        <authorList>
            <person name="Mixao V."/>
            <person name="Hegedusova E."/>
            <person name="Saus E."/>
            <person name="Pryszcz L.P."/>
            <person name="Cillingova A."/>
            <person name="Nosek J."/>
            <person name="Gabaldon T."/>
        </authorList>
    </citation>
    <scope>NUCLEOTIDE SEQUENCE [LARGE SCALE GENOMIC DNA]</scope>
    <source>
        <strain evidence="3 4">CBS 10753</strain>
    </source>
</reference>
<comment type="caution">
    <text evidence="3">The sequence shown here is derived from an EMBL/GenBank/DDBJ whole genome shotgun (WGS) entry which is preliminary data.</text>
</comment>
<evidence type="ECO:0000256" key="1">
    <source>
        <dbReference type="ARBA" id="ARBA00025758"/>
    </source>
</evidence>
<dbReference type="GO" id="GO:0000387">
    <property type="term" value="P:spliceosomal snRNP assembly"/>
    <property type="evidence" value="ECO:0007669"/>
    <property type="project" value="InterPro"/>
</dbReference>
<protein>
    <submittedName>
        <fullName evidence="3">BRR1</fullName>
    </submittedName>
</protein>
<dbReference type="GO" id="GO:0005634">
    <property type="term" value="C:nucleus"/>
    <property type="evidence" value="ECO:0007669"/>
    <property type="project" value="TreeGrafter"/>
</dbReference>
<dbReference type="PANTHER" id="PTHR12794">
    <property type="entry name" value="GEMIN2"/>
    <property type="match status" value="1"/>
</dbReference>
<organism evidence="3 4">
    <name type="scientific">[Candida] subhashii</name>
    <dbReference type="NCBI Taxonomy" id="561895"/>
    <lineage>
        <taxon>Eukaryota</taxon>
        <taxon>Fungi</taxon>
        <taxon>Dikarya</taxon>
        <taxon>Ascomycota</taxon>
        <taxon>Saccharomycotina</taxon>
        <taxon>Pichiomycetes</taxon>
        <taxon>Debaryomycetaceae</taxon>
        <taxon>Spathaspora</taxon>
    </lineage>
</organism>
<dbReference type="Pfam" id="PF04938">
    <property type="entry name" value="SIP1"/>
    <property type="match status" value="1"/>
</dbReference>
<dbReference type="OrthoDB" id="428895at2759"/>